<evidence type="ECO:0000256" key="3">
    <source>
        <dbReference type="ARBA" id="ARBA00022448"/>
    </source>
</evidence>
<name>A0AB37VXJ0_9PLEO</name>
<dbReference type="InterPro" id="IPR011012">
    <property type="entry name" value="Longin-like_dom_sf"/>
</dbReference>
<feature type="region of interest" description="Disordered" evidence="8">
    <location>
        <begin position="128"/>
        <end position="148"/>
    </location>
</feature>
<feature type="compositionally biased region" description="Polar residues" evidence="8">
    <location>
        <begin position="131"/>
        <end position="148"/>
    </location>
</feature>
<evidence type="ECO:0000256" key="8">
    <source>
        <dbReference type="SAM" id="MobiDB-lite"/>
    </source>
</evidence>
<keyword evidence="6" id="KW-0333">Golgi apparatus</keyword>
<proteinExistence type="inferred from homology"/>
<comment type="subcellular location">
    <subcellularLocation>
        <location evidence="2">Endoplasmic reticulum</location>
    </subcellularLocation>
    <subcellularLocation>
        <location evidence="1">Golgi apparatus</location>
        <location evidence="1">cis-Golgi network</location>
    </subcellularLocation>
</comment>
<reference evidence="9" key="1">
    <citation type="submission" date="2017-10" db="EMBL/GenBank/DDBJ databases">
        <authorList>
            <person name="Armitage A.D."/>
            <person name="Barbara D.J."/>
            <person name="Woodhall J.W."/>
            <person name="Sreenivasaprasad S."/>
            <person name="Lane C.R."/>
            <person name="Clarkson J.P."/>
            <person name="Harrison R.J."/>
        </authorList>
    </citation>
    <scope>NUCLEOTIDE SEQUENCE</scope>
    <source>
        <strain evidence="9">FERA 1164</strain>
    </source>
</reference>
<comment type="caution">
    <text evidence="9">The sequence shown here is derived from an EMBL/GenBank/DDBJ whole genome shotgun (WGS) entry which is preliminary data.</text>
</comment>
<dbReference type="Pfam" id="PF04099">
    <property type="entry name" value="Sybindin"/>
    <property type="match status" value="1"/>
</dbReference>
<dbReference type="Proteomes" id="UP000292340">
    <property type="component" value="Unassembled WGS sequence"/>
</dbReference>
<evidence type="ECO:0000256" key="1">
    <source>
        <dbReference type="ARBA" id="ARBA00004222"/>
    </source>
</evidence>
<evidence type="ECO:0000256" key="7">
    <source>
        <dbReference type="ARBA" id="ARBA00038167"/>
    </source>
</evidence>
<reference evidence="9" key="2">
    <citation type="journal article" date="2019" name="bioRxiv">
        <title>Genomics, evolutionary history and diagnostics of the Alternaria alternata species group including apple and Asian pear pathotypes.</title>
        <authorList>
            <person name="Armitage A.D."/>
            <person name="Cockerton H.M."/>
            <person name="Sreenivasaprasad S."/>
            <person name="Woodhall J.W."/>
            <person name="Lane C.R."/>
            <person name="Harrison R.J."/>
            <person name="Clarkson J.P."/>
        </authorList>
    </citation>
    <scope>NUCLEOTIDE SEQUENCE</scope>
    <source>
        <strain evidence="9">FERA 1164</strain>
    </source>
</reference>
<dbReference type="GO" id="GO:0030008">
    <property type="term" value="C:TRAPP complex"/>
    <property type="evidence" value="ECO:0007669"/>
    <property type="project" value="InterPro"/>
</dbReference>
<gene>
    <name evidence="9" type="ORF">AA0115_g12768</name>
</gene>
<keyword evidence="5" id="KW-0931">ER-Golgi transport</keyword>
<dbReference type="AlphaFoldDB" id="A0AB37VXJ0"/>
<dbReference type="FunFam" id="3.30.450.70:FF:000013">
    <property type="entry name" value="TRAPP complex subunit, variant"/>
    <property type="match status" value="1"/>
</dbReference>
<evidence type="ECO:0000256" key="6">
    <source>
        <dbReference type="ARBA" id="ARBA00023034"/>
    </source>
</evidence>
<evidence type="ECO:0000256" key="4">
    <source>
        <dbReference type="ARBA" id="ARBA00022824"/>
    </source>
</evidence>
<evidence type="ECO:0008006" key="11">
    <source>
        <dbReference type="Google" id="ProtNLM"/>
    </source>
</evidence>
<evidence type="ECO:0000256" key="5">
    <source>
        <dbReference type="ARBA" id="ARBA00022892"/>
    </source>
</evidence>
<dbReference type="InterPro" id="IPR007233">
    <property type="entry name" value="TRAPPC"/>
</dbReference>
<keyword evidence="4" id="KW-0256">Endoplasmic reticulum</keyword>
<dbReference type="Gene3D" id="3.30.450.70">
    <property type="match status" value="1"/>
</dbReference>
<evidence type="ECO:0000313" key="10">
    <source>
        <dbReference type="Proteomes" id="UP000292340"/>
    </source>
</evidence>
<comment type="similarity">
    <text evidence="7">Belongs to the TRAPP small subunits family. BET5 subfamily.</text>
</comment>
<dbReference type="GO" id="GO:0006888">
    <property type="term" value="P:endoplasmic reticulum to Golgi vesicle-mediated transport"/>
    <property type="evidence" value="ECO:0007669"/>
    <property type="project" value="TreeGrafter"/>
</dbReference>
<keyword evidence="3" id="KW-0813">Transport</keyword>
<dbReference type="SUPFAM" id="SSF64356">
    <property type="entry name" value="SNARE-like"/>
    <property type="match status" value="1"/>
</dbReference>
<sequence>MQQRGGRFLTFLSASPVVTTSPPSQHHLQLAIHLDRAPLIHSAFIRLSSPPSLRLPSPATSDVPADNYLPSIGIGDQTRIAASLSTTPLPHTNHLPRPPAYVIFLTMVLYSFYIFDRHTECIYSRRWTPARPSSSSSKATARPQSGTSIASNGDVVAAVRKGMSHSDDEKLVFGLVFSLRNLVTKLGGADDTFLSYRTGEYKLHYYETPTRMKFVMLTDTKVINLRQYLHQIWANLYVEYVVKNPLAPVEHPGGIGVANELFERGLEAFITAVLPV</sequence>
<dbReference type="PANTHER" id="PTHR23249">
    <property type="entry name" value="TRAFFICKING PROTEIN PARTICLE COMPLEX SUBUNIT"/>
    <property type="match status" value="1"/>
</dbReference>
<dbReference type="SMART" id="SM01399">
    <property type="entry name" value="Sybindin"/>
    <property type="match status" value="1"/>
</dbReference>
<dbReference type="PANTHER" id="PTHR23249:SF16">
    <property type="entry name" value="TRAFFICKING PROTEIN PARTICLE COMPLEX SUBUNIT 1"/>
    <property type="match status" value="1"/>
</dbReference>
<organism evidence="9 10">
    <name type="scientific">Alternaria tenuissima</name>
    <dbReference type="NCBI Taxonomy" id="119927"/>
    <lineage>
        <taxon>Eukaryota</taxon>
        <taxon>Fungi</taxon>
        <taxon>Dikarya</taxon>
        <taxon>Ascomycota</taxon>
        <taxon>Pezizomycotina</taxon>
        <taxon>Dothideomycetes</taxon>
        <taxon>Pleosporomycetidae</taxon>
        <taxon>Pleosporales</taxon>
        <taxon>Pleosporineae</taxon>
        <taxon>Pleosporaceae</taxon>
        <taxon>Alternaria</taxon>
        <taxon>Alternaria sect. Alternaria</taxon>
        <taxon>Alternaria alternata complex</taxon>
    </lineage>
</organism>
<dbReference type="CDD" id="cd14855">
    <property type="entry name" value="TRAPPC1_MUM2"/>
    <property type="match status" value="1"/>
</dbReference>
<dbReference type="EMBL" id="PDXB01000095">
    <property type="protein sequence ID" value="RYN15827.1"/>
    <property type="molecule type" value="Genomic_DNA"/>
</dbReference>
<accession>A0AB37VXJ0</accession>
<evidence type="ECO:0000256" key="2">
    <source>
        <dbReference type="ARBA" id="ARBA00004240"/>
    </source>
</evidence>
<evidence type="ECO:0000313" key="9">
    <source>
        <dbReference type="EMBL" id="RYN15827.1"/>
    </source>
</evidence>
<dbReference type="GO" id="GO:0005794">
    <property type="term" value="C:Golgi apparatus"/>
    <property type="evidence" value="ECO:0007669"/>
    <property type="project" value="UniProtKB-SubCell"/>
</dbReference>
<protein>
    <recommendedName>
        <fullName evidence="11">Trafficking protein particle complex subunit</fullName>
    </recommendedName>
</protein>
<dbReference type="GO" id="GO:0005783">
    <property type="term" value="C:endoplasmic reticulum"/>
    <property type="evidence" value="ECO:0007669"/>
    <property type="project" value="UniProtKB-SubCell"/>
</dbReference>